<dbReference type="InterPro" id="IPR053008">
    <property type="entry name" value="Phomopsin_biosynth_assoc"/>
</dbReference>
<accession>A0A9W8YP00</accession>
<feature type="region of interest" description="Disordered" evidence="1">
    <location>
        <begin position="1"/>
        <end position="30"/>
    </location>
</feature>
<organism evidence="3 4">
    <name type="scientific">Gnomoniopsis smithogilvyi</name>
    <dbReference type="NCBI Taxonomy" id="1191159"/>
    <lineage>
        <taxon>Eukaryota</taxon>
        <taxon>Fungi</taxon>
        <taxon>Dikarya</taxon>
        <taxon>Ascomycota</taxon>
        <taxon>Pezizomycotina</taxon>
        <taxon>Sordariomycetes</taxon>
        <taxon>Sordariomycetidae</taxon>
        <taxon>Diaporthales</taxon>
        <taxon>Gnomoniaceae</taxon>
        <taxon>Gnomoniopsis</taxon>
    </lineage>
</organism>
<reference evidence="3" key="1">
    <citation type="submission" date="2022-10" db="EMBL/GenBank/DDBJ databases">
        <title>Tapping the CABI collections for fungal endophytes: first genome assemblies for Collariella, Neodidymelliopsis, Ascochyta clinopodiicola, Didymella pomorum, Didymosphaeria variabile, Neocosmospora piperis and Neocucurbitaria cava.</title>
        <authorList>
            <person name="Hill R."/>
        </authorList>
    </citation>
    <scope>NUCLEOTIDE SEQUENCE</scope>
    <source>
        <strain evidence="3">IMI 355082</strain>
    </source>
</reference>
<dbReference type="EMBL" id="JAPEVB010000004">
    <property type="protein sequence ID" value="KAJ4388524.1"/>
    <property type="molecule type" value="Genomic_DNA"/>
</dbReference>
<dbReference type="PANTHER" id="PTHR35896:SF3">
    <property type="entry name" value="MAJOR FACILITATOR SUPERFAMILY TRANSPORTER"/>
    <property type="match status" value="1"/>
</dbReference>
<feature type="region of interest" description="Disordered" evidence="1">
    <location>
        <begin position="105"/>
        <end position="154"/>
    </location>
</feature>
<comment type="caution">
    <text evidence="3">The sequence shown here is derived from an EMBL/GenBank/DDBJ whole genome shotgun (WGS) entry which is preliminary data.</text>
</comment>
<dbReference type="Proteomes" id="UP001140453">
    <property type="component" value="Unassembled WGS sequence"/>
</dbReference>
<gene>
    <name evidence="3" type="ORF">N0V93_005982</name>
</gene>
<dbReference type="PANTHER" id="PTHR35896">
    <property type="entry name" value="IG-LIKE DOMAIN-CONTAINING PROTEIN"/>
    <property type="match status" value="1"/>
</dbReference>
<dbReference type="AlphaFoldDB" id="A0A9W8YP00"/>
<dbReference type="OrthoDB" id="3501153at2759"/>
<sequence length="318" mass="36315">MSTQHSLRSPMEPQTEKLLSNEEHFDDGYDSSDEDILEYILEGESDNKKPYRPWTRHFSTPWLKTVFITLLTIAFAITWLVTLSLAWRIATEQAQATCSVGVNHQHSQSTAATPASSYGHGGHGSHASPERPQHTTSYDEHNHADHEQGNEGPKPYLNVPGFELTYNRTFCDGVADIDGAVSRGCVFDPIHGGWVPQLCHDKELWEDFTTSYNWDWFLDEELTQPIEQTAVWRGEGRERTYTTDDFHFRHCEFILKTLIKSHTTNGPALGFKVMDRDHLEHCLDRLINSNTPEIRNAFTETVVWTKSAECYSRIAARS</sequence>
<feature type="transmembrane region" description="Helical" evidence="2">
    <location>
        <begin position="66"/>
        <end position="87"/>
    </location>
</feature>
<evidence type="ECO:0000256" key="1">
    <source>
        <dbReference type="SAM" id="MobiDB-lite"/>
    </source>
</evidence>
<keyword evidence="2" id="KW-0812">Transmembrane</keyword>
<keyword evidence="4" id="KW-1185">Reference proteome</keyword>
<evidence type="ECO:0000313" key="4">
    <source>
        <dbReference type="Proteomes" id="UP001140453"/>
    </source>
</evidence>
<keyword evidence="2" id="KW-1133">Transmembrane helix</keyword>
<evidence type="ECO:0000313" key="3">
    <source>
        <dbReference type="EMBL" id="KAJ4388524.1"/>
    </source>
</evidence>
<name>A0A9W8YP00_9PEZI</name>
<keyword evidence="2" id="KW-0472">Membrane</keyword>
<feature type="compositionally biased region" description="Polar residues" evidence="1">
    <location>
        <begin position="105"/>
        <end position="114"/>
    </location>
</feature>
<protein>
    <submittedName>
        <fullName evidence="3">Uncharacterized protein</fullName>
    </submittedName>
</protein>
<proteinExistence type="predicted"/>
<feature type="compositionally biased region" description="Basic and acidic residues" evidence="1">
    <location>
        <begin position="128"/>
        <end position="149"/>
    </location>
</feature>
<evidence type="ECO:0000256" key="2">
    <source>
        <dbReference type="SAM" id="Phobius"/>
    </source>
</evidence>